<dbReference type="EMBL" id="CAFAAK010000111">
    <property type="protein sequence ID" value="CAB4801042.1"/>
    <property type="molecule type" value="Genomic_DNA"/>
</dbReference>
<evidence type="ECO:0000256" key="3">
    <source>
        <dbReference type="ARBA" id="ARBA00022989"/>
    </source>
</evidence>
<feature type="transmembrane region" description="Helical" evidence="5">
    <location>
        <begin position="32"/>
        <end position="53"/>
    </location>
</feature>
<reference evidence="6" key="1">
    <citation type="submission" date="2020-05" db="EMBL/GenBank/DDBJ databases">
        <authorList>
            <person name="Chiriac C."/>
            <person name="Salcher M."/>
            <person name="Ghai R."/>
            <person name="Kavagutti S V."/>
        </authorList>
    </citation>
    <scope>NUCLEOTIDE SEQUENCE</scope>
</reference>
<proteinExistence type="inferred from homology"/>
<evidence type="ECO:0000256" key="4">
    <source>
        <dbReference type="ARBA" id="ARBA00023136"/>
    </source>
</evidence>
<keyword evidence="1" id="KW-1003">Cell membrane</keyword>
<dbReference type="EMBL" id="CAEZSO010000035">
    <property type="protein sequence ID" value="CAB4538328.1"/>
    <property type="molecule type" value="Genomic_DNA"/>
</dbReference>
<dbReference type="InterPro" id="IPR009619">
    <property type="entry name" value="CrgA"/>
</dbReference>
<keyword evidence="2 5" id="KW-0812">Transmembrane</keyword>
<evidence type="ECO:0000313" key="7">
    <source>
        <dbReference type="EMBL" id="CAB4801042.1"/>
    </source>
</evidence>
<dbReference type="Pfam" id="PF06781">
    <property type="entry name" value="CrgA"/>
    <property type="match status" value="1"/>
</dbReference>
<keyword evidence="4 5" id="KW-0472">Membrane</keyword>
<protein>
    <submittedName>
        <fullName evidence="6">Unannotated protein</fullName>
    </submittedName>
</protein>
<evidence type="ECO:0000256" key="2">
    <source>
        <dbReference type="ARBA" id="ARBA00022692"/>
    </source>
</evidence>
<keyword evidence="3 5" id="KW-1133">Transmembrane helix</keyword>
<name>A0A6J6BJE0_9ZZZZ</name>
<accession>A0A6J6BJE0</accession>
<dbReference type="HAMAP" id="MF_00631">
    <property type="entry name" value="CrgA"/>
    <property type="match status" value="1"/>
</dbReference>
<sequence>MPKSRVRKKKPNYTPESAIAERKAVKIGPKPWIAPLMIGLFLFGLLWIVVFYITRGDVAVMRQLGNWNLAVGFVFIAGGFVVATRWR</sequence>
<organism evidence="6">
    <name type="scientific">freshwater metagenome</name>
    <dbReference type="NCBI Taxonomy" id="449393"/>
    <lineage>
        <taxon>unclassified sequences</taxon>
        <taxon>metagenomes</taxon>
        <taxon>ecological metagenomes</taxon>
    </lineage>
</organism>
<evidence type="ECO:0000256" key="5">
    <source>
        <dbReference type="SAM" id="Phobius"/>
    </source>
</evidence>
<feature type="transmembrane region" description="Helical" evidence="5">
    <location>
        <begin position="65"/>
        <end position="83"/>
    </location>
</feature>
<evidence type="ECO:0000256" key="1">
    <source>
        <dbReference type="ARBA" id="ARBA00022475"/>
    </source>
</evidence>
<dbReference type="AlphaFoldDB" id="A0A6J6BJE0"/>
<gene>
    <name evidence="6" type="ORF">UFOPK1446_00271</name>
    <name evidence="7" type="ORF">UFOPK3024_00609</name>
</gene>
<evidence type="ECO:0000313" key="6">
    <source>
        <dbReference type="EMBL" id="CAB4538328.1"/>
    </source>
</evidence>